<organism evidence="1 2">
    <name type="scientific">Paenibacillus radicis</name>
    <name type="common">ex Gao et al. 2016</name>
    <dbReference type="NCBI Taxonomy" id="1737354"/>
    <lineage>
        <taxon>Bacteria</taxon>
        <taxon>Bacillati</taxon>
        <taxon>Bacillota</taxon>
        <taxon>Bacilli</taxon>
        <taxon>Bacillales</taxon>
        <taxon>Paenibacillaceae</taxon>
        <taxon>Paenibacillus</taxon>
    </lineage>
</organism>
<dbReference type="AlphaFoldDB" id="A0A917H8P4"/>
<dbReference type="PANTHER" id="PTHR21621:SF2">
    <property type="entry name" value="COENZYME GAMMA-F420-2:ALPHA-L-GLUTAMATE LIGASE"/>
    <property type="match status" value="1"/>
</dbReference>
<reference evidence="1 2" key="1">
    <citation type="journal article" date="2014" name="Int. J. Syst. Evol. Microbiol.">
        <title>Complete genome sequence of Corynebacterium casei LMG S-19264T (=DSM 44701T), isolated from a smear-ripened cheese.</title>
        <authorList>
            <consortium name="US DOE Joint Genome Institute (JGI-PGF)"/>
            <person name="Walter F."/>
            <person name="Albersmeier A."/>
            <person name="Kalinowski J."/>
            <person name="Ruckert C."/>
        </authorList>
    </citation>
    <scope>NUCLEOTIDE SEQUENCE [LARGE SCALE GENOMIC DNA]</scope>
    <source>
        <strain evidence="1 2">CGMCC 1.15286</strain>
    </source>
</reference>
<dbReference type="InterPro" id="IPR026838">
    <property type="entry name" value="YheC/D"/>
</dbReference>
<protein>
    <recommendedName>
        <fullName evidence="3">YheC/YheD family protein</fullName>
    </recommendedName>
</protein>
<dbReference type="GO" id="GO:0005737">
    <property type="term" value="C:cytoplasm"/>
    <property type="evidence" value="ECO:0007669"/>
    <property type="project" value="TreeGrafter"/>
</dbReference>
<dbReference type="GO" id="GO:0043774">
    <property type="term" value="F:coenzyme F420-2 alpha-glutamyl ligase activity"/>
    <property type="evidence" value="ECO:0007669"/>
    <property type="project" value="TreeGrafter"/>
</dbReference>
<dbReference type="PANTHER" id="PTHR21621">
    <property type="entry name" value="RIBOSOMAL PROTEIN S6 MODIFICATION PROTEIN"/>
    <property type="match status" value="1"/>
</dbReference>
<dbReference type="SUPFAM" id="SSF56059">
    <property type="entry name" value="Glutathione synthetase ATP-binding domain-like"/>
    <property type="match status" value="1"/>
</dbReference>
<comment type="caution">
    <text evidence="1">The sequence shown here is derived from an EMBL/GenBank/DDBJ whole genome shotgun (WGS) entry which is preliminary data.</text>
</comment>
<gene>
    <name evidence="1" type="ORF">GCM10010918_28420</name>
</gene>
<evidence type="ECO:0000313" key="2">
    <source>
        <dbReference type="Proteomes" id="UP000600247"/>
    </source>
</evidence>
<evidence type="ECO:0008006" key="3">
    <source>
        <dbReference type="Google" id="ProtNLM"/>
    </source>
</evidence>
<keyword evidence="2" id="KW-1185">Reference proteome</keyword>
<dbReference type="Gene3D" id="3.30.470.20">
    <property type="entry name" value="ATP-grasp fold, B domain"/>
    <property type="match status" value="1"/>
</dbReference>
<accession>A0A917H8P4</accession>
<dbReference type="Pfam" id="PF14398">
    <property type="entry name" value="ATPgrasp_YheCD"/>
    <property type="match status" value="1"/>
</dbReference>
<sequence>MSIQRVTSKWAKTNALLKLEQMQEYIPETQHYSRETLFVMLEHYQMIYVKPNNGTYGKGVIRVEKLPPPETGYKYQLNTTIRSFSNFDQLFWSLKRHTAKKRYIVQRGIHLLKHQERRFDIRVMVQKNLSRNWEVTGIIGRLSHPAKIVTNYHSGGTPMSFEKLMSTHMDANEQQQYRERLNTLGLTIVRALQQTYPRIKEIGIDIAIDTDFHPWILEVNTCPDPFIFRKLADKTIFRRIYRYAVGYGRYRRKSTRKK</sequence>
<proteinExistence type="predicted"/>
<dbReference type="RefSeq" id="WP_188889871.1">
    <property type="nucleotide sequence ID" value="NZ_BMHY01000005.1"/>
</dbReference>
<name>A0A917H8P4_9BACL</name>
<evidence type="ECO:0000313" key="1">
    <source>
        <dbReference type="EMBL" id="GGG71249.1"/>
    </source>
</evidence>
<dbReference type="EMBL" id="BMHY01000005">
    <property type="protein sequence ID" value="GGG71249.1"/>
    <property type="molecule type" value="Genomic_DNA"/>
</dbReference>
<dbReference type="Proteomes" id="UP000600247">
    <property type="component" value="Unassembled WGS sequence"/>
</dbReference>